<dbReference type="EMBL" id="ML178832">
    <property type="protein sequence ID" value="TFK99722.1"/>
    <property type="molecule type" value="Genomic_DNA"/>
</dbReference>
<dbReference type="Proteomes" id="UP000305067">
    <property type="component" value="Unassembled WGS sequence"/>
</dbReference>
<comment type="subcellular location">
    <subcellularLocation>
        <location evidence="1">Membrane</location>
        <topology evidence="1">Multi-pass membrane protein</topology>
    </subcellularLocation>
</comment>
<evidence type="ECO:0008006" key="8">
    <source>
        <dbReference type="Google" id="ProtNLM"/>
    </source>
</evidence>
<reference evidence="6 7" key="1">
    <citation type="journal article" date="2019" name="Nat. Ecol. Evol.">
        <title>Megaphylogeny resolves global patterns of mushroom evolution.</title>
        <authorList>
            <person name="Varga T."/>
            <person name="Krizsan K."/>
            <person name="Foldi C."/>
            <person name="Dima B."/>
            <person name="Sanchez-Garcia M."/>
            <person name="Sanchez-Ramirez S."/>
            <person name="Szollosi G.J."/>
            <person name="Szarkandi J.G."/>
            <person name="Papp V."/>
            <person name="Albert L."/>
            <person name="Andreopoulos W."/>
            <person name="Angelini C."/>
            <person name="Antonin V."/>
            <person name="Barry K.W."/>
            <person name="Bougher N.L."/>
            <person name="Buchanan P."/>
            <person name="Buyck B."/>
            <person name="Bense V."/>
            <person name="Catcheside P."/>
            <person name="Chovatia M."/>
            <person name="Cooper J."/>
            <person name="Damon W."/>
            <person name="Desjardin D."/>
            <person name="Finy P."/>
            <person name="Geml J."/>
            <person name="Haridas S."/>
            <person name="Hughes K."/>
            <person name="Justo A."/>
            <person name="Karasinski D."/>
            <person name="Kautmanova I."/>
            <person name="Kiss B."/>
            <person name="Kocsube S."/>
            <person name="Kotiranta H."/>
            <person name="LaButti K.M."/>
            <person name="Lechner B.E."/>
            <person name="Liimatainen K."/>
            <person name="Lipzen A."/>
            <person name="Lukacs Z."/>
            <person name="Mihaltcheva S."/>
            <person name="Morgado L.N."/>
            <person name="Niskanen T."/>
            <person name="Noordeloos M.E."/>
            <person name="Ohm R.A."/>
            <person name="Ortiz-Santana B."/>
            <person name="Ovrebo C."/>
            <person name="Racz N."/>
            <person name="Riley R."/>
            <person name="Savchenko A."/>
            <person name="Shiryaev A."/>
            <person name="Soop K."/>
            <person name="Spirin V."/>
            <person name="Szebenyi C."/>
            <person name="Tomsovsky M."/>
            <person name="Tulloss R.E."/>
            <person name="Uehling J."/>
            <person name="Grigoriev I.V."/>
            <person name="Vagvolgyi C."/>
            <person name="Papp T."/>
            <person name="Martin F.M."/>
            <person name="Miettinen O."/>
            <person name="Hibbett D.S."/>
            <person name="Nagy L.G."/>
        </authorList>
    </citation>
    <scope>NUCLEOTIDE SEQUENCE [LARGE SCALE GENOMIC DNA]</scope>
    <source>
        <strain evidence="6 7">CBS 309.79</strain>
    </source>
</reference>
<dbReference type="GO" id="GO:0004364">
    <property type="term" value="F:glutathione transferase activity"/>
    <property type="evidence" value="ECO:0007669"/>
    <property type="project" value="TreeGrafter"/>
</dbReference>
<dbReference type="GO" id="GO:0005635">
    <property type="term" value="C:nuclear envelope"/>
    <property type="evidence" value="ECO:0007669"/>
    <property type="project" value="TreeGrafter"/>
</dbReference>
<evidence type="ECO:0000313" key="7">
    <source>
        <dbReference type="Proteomes" id="UP000305067"/>
    </source>
</evidence>
<dbReference type="STRING" id="1884261.A0A5C3QCF4"/>
<dbReference type="InterPro" id="IPR050997">
    <property type="entry name" value="MAPEG"/>
</dbReference>
<proteinExistence type="predicted"/>
<evidence type="ECO:0000256" key="4">
    <source>
        <dbReference type="ARBA" id="ARBA00023136"/>
    </source>
</evidence>
<evidence type="ECO:0000256" key="1">
    <source>
        <dbReference type="ARBA" id="ARBA00004141"/>
    </source>
</evidence>
<evidence type="ECO:0000256" key="2">
    <source>
        <dbReference type="ARBA" id="ARBA00022692"/>
    </source>
</evidence>
<gene>
    <name evidence="6" type="ORF">BDV98DRAFT_605884</name>
</gene>
<dbReference type="SUPFAM" id="SSF161084">
    <property type="entry name" value="MAPEG domain-like"/>
    <property type="match status" value="1"/>
</dbReference>
<name>A0A5C3QCF4_9AGAR</name>
<dbReference type="OrthoDB" id="410651at2759"/>
<keyword evidence="7" id="KW-1185">Reference proteome</keyword>
<dbReference type="GO" id="GO:0005783">
    <property type="term" value="C:endoplasmic reticulum"/>
    <property type="evidence" value="ECO:0007669"/>
    <property type="project" value="TreeGrafter"/>
</dbReference>
<protein>
    <recommendedName>
        <fullName evidence="8">Membrane-associated proteins in eicosanoid and glutathione metabolism</fullName>
    </recommendedName>
</protein>
<dbReference type="InterPro" id="IPR001129">
    <property type="entry name" value="Membr-assoc_MAPEG"/>
</dbReference>
<sequence>MAPLIISLDSGYKYLAGSLLSTVFLTVYQSVNVSKYRKLAKIPYPRVYAEKAEMEANKVAVQYNCAQRAHLNTLESLPNIVVLSLITSLSMPTFAAQLVGVWTAGRVLYTIGYTTGDPDKRNTQGGFVSSIALMTLISSASYTVYQLFTSA</sequence>
<keyword evidence="2 5" id="KW-0812">Transmembrane</keyword>
<evidence type="ECO:0000256" key="3">
    <source>
        <dbReference type="ARBA" id="ARBA00022989"/>
    </source>
</evidence>
<accession>A0A5C3QCF4</accession>
<dbReference type="PANTHER" id="PTHR10250">
    <property type="entry name" value="MICROSOMAL GLUTATHIONE S-TRANSFERASE"/>
    <property type="match status" value="1"/>
</dbReference>
<dbReference type="PANTHER" id="PTHR10250:SF26">
    <property type="entry name" value="GLUTATHIONE S-TRANSFERASE 3, MITOCHONDRIAL"/>
    <property type="match status" value="1"/>
</dbReference>
<keyword evidence="3 5" id="KW-1133">Transmembrane helix</keyword>
<evidence type="ECO:0000313" key="6">
    <source>
        <dbReference type="EMBL" id="TFK99722.1"/>
    </source>
</evidence>
<feature type="transmembrane region" description="Helical" evidence="5">
    <location>
        <begin position="12"/>
        <end position="31"/>
    </location>
</feature>
<evidence type="ECO:0000256" key="5">
    <source>
        <dbReference type="SAM" id="Phobius"/>
    </source>
</evidence>
<dbReference type="Pfam" id="PF01124">
    <property type="entry name" value="MAPEG"/>
    <property type="match status" value="1"/>
</dbReference>
<dbReference type="Gene3D" id="1.20.120.550">
    <property type="entry name" value="Membrane associated eicosanoid/glutathione metabolism-like domain"/>
    <property type="match status" value="1"/>
</dbReference>
<dbReference type="AlphaFoldDB" id="A0A5C3QCF4"/>
<organism evidence="6 7">
    <name type="scientific">Pterulicium gracile</name>
    <dbReference type="NCBI Taxonomy" id="1884261"/>
    <lineage>
        <taxon>Eukaryota</taxon>
        <taxon>Fungi</taxon>
        <taxon>Dikarya</taxon>
        <taxon>Basidiomycota</taxon>
        <taxon>Agaricomycotina</taxon>
        <taxon>Agaricomycetes</taxon>
        <taxon>Agaricomycetidae</taxon>
        <taxon>Agaricales</taxon>
        <taxon>Pleurotineae</taxon>
        <taxon>Pterulaceae</taxon>
        <taxon>Pterulicium</taxon>
    </lineage>
</organism>
<keyword evidence="4 5" id="KW-0472">Membrane</keyword>
<dbReference type="GO" id="GO:0004602">
    <property type="term" value="F:glutathione peroxidase activity"/>
    <property type="evidence" value="ECO:0007669"/>
    <property type="project" value="TreeGrafter"/>
</dbReference>
<feature type="transmembrane region" description="Helical" evidence="5">
    <location>
        <begin position="125"/>
        <end position="145"/>
    </location>
</feature>
<dbReference type="GO" id="GO:0016020">
    <property type="term" value="C:membrane"/>
    <property type="evidence" value="ECO:0007669"/>
    <property type="project" value="UniProtKB-SubCell"/>
</dbReference>
<dbReference type="InterPro" id="IPR023352">
    <property type="entry name" value="MAPEG-like_dom_sf"/>
</dbReference>
<feature type="transmembrane region" description="Helical" evidence="5">
    <location>
        <begin position="80"/>
        <end position="105"/>
    </location>
</feature>